<gene>
    <name evidence="1" type="ORF">NCTC12872_00836</name>
</gene>
<evidence type="ECO:0000313" key="2">
    <source>
        <dbReference type="Proteomes" id="UP000255417"/>
    </source>
</evidence>
<accession>A0A379CB11</accession>
<sequence>MKFDSSIHQKLAIFSPYLTQEITIYADCFSQHTQTVQAFVNEIEQTATILTKINQDDVVEFYADKLILQFRTLQKSVEFLKNKPKYTENARPVFQSSYRFPKNIHTLRPAKRLEEYRKALRLLNDKISWIIEQRYKSQTNEDKTYWQIQLQETEYRKQRCVDAIEKTEEDLSKMR</sequence>
<reference evidence="1 2" key="1">
    <citation type="submission" date="2018-06" db="EMBL/GenBank/DDBJ databases">
        <authorList>
            <consortium name="Pathogen Informatics"/>
            <person name="Doyle S."/>
        </authorList>
    </citation>
    <scope>NUCLEOTIDE SEQUENCE [LARGE SCALE GENOMIC DNA]</scope>
    <source>
        <strain evidence="1 2">NCTC12872</strain>
    </source>
</reference>
<dbReference type="Pfam" id="PF07445">
    <property type="entry name" value="PriC"/>
    <property type="match status" value="1"/>
</dbReference>
<dbReference type="OrthoDB" id="5690713at2"/>
<proteinExistence type="predicted"/>
<dbReference type="RefSeq" id="WP_115315372.1">
    <property type="nucleotide sequence ID" value="NZ_LWIF01000001.1"/>
</dbReference>
<dbReference type="EMBL" id="UGTA01000001">
    <property type="protein sequence ID" value="SUB58867.1"/>
    <property type="molecule type" value="Genomic_DNA"/>
</dbReference>
<keyword evidence="2" id="KW-1185">Reference proteome</keyword>
<name>A0A379CB11_9PAST</name>
<dbReference type="InterPro" id="IPR010890">
    <property type="entry name" value="PriC"/>
</dbReference>
<evidence type="ECO:0000313" key="1">
    <source>
        <dbReference type="EMBL" id="SUB58867.1"/>
    </source>
</evidence>
<protein>
    <submittedName>
        <fullName evidence="1">Primosomal replication protein N</fullName>
    </submittedName>
</protein>
<dbReference type="AlphaFoldDB" id="A0A379CB11"/>
<dbReference type="Proteomes" id="UP000255417">
    <property type="component" value="Unassembled WGS sequence"/>
</dbReference>
<organism evidence="1 2">
    <name type="scientific">Phocoenobacter uteri</name>
    <dbReference type="NCBI Taxonomy" id="146806"/>
    <lineage>
        <taxon>Bacteria</taxon>
        <taxon>Pseudomonadati</taxon>
        <taxon>Pseudomonadota</taxon>
        <taxon>Gammaproteobacteria</taxon>
        <taxon>Pasteurellales</taxon>
        <taxon>Pasteurellaceae</taxon>
        <taxon>Phocoenobacter</taxon>
    </lineage>
</organism>